<protein>
    <submittedName>
        <fullName evidence="2">Uncharacterized protein</fullName>
    </submittedName>
</protein>
<reference evidence="3" key="1">
    <citation type="journal article" date="2024" name="IScience">
        <title>Strigolactones Initiate the Formation of Haustorium-like Structures in Castilleja.</title>
        <authorList>
            <person name="Buerger M."/>
            <person name="Peterson D."/>
            <person name="Chory J."/>
        </authorList>
    </citation>
    <scope>NUCLEOTIDE SEQUENCE [LARGE SCALE GENOMIC DNA]</scope>
</reference>
<feature type="region of interest" description="Disordered" evidence="1">
    <location>
        <begin position="1"/>
        <end position="32"/>
    </location>
</feature>
<proteinExistence type="predicted"/>
<evidence type="ECO:0000313" key="2">
    <source>
        <dbReference type="EMBL" id="KAL3651437.1"/>
    </source>
</evidence>
<comment type="caution">
    <text evidence="2">The sequence shown here is derived from an EMBL/GenBank/DDBJ whole genome shotgun (WGS) entry which is preliminary data.</text>
</comment>
<keyword evidence="3" id="KW-1185">Reference proteome</keyword>
<dbReference type="AlphaFoldDB" id="A0ABD3EB17"/>
<evidence type="ECO:0000256" key="1">
    <source>
        <dbReference type="SAM" id="MobiDB-lite"/>
    </source>
</evidence>
<accession>A0ABD3EB17</accession>
<feature type="compositionally biased region" description="Polar residues" evidence="1">
    <location>
        <begin position="1"/>
        <end position="23"/>
    </location>
</feature>
<organism evidence="2 3">
    <name type="scientific">Castilleja foliolosa</name>
    <dbReference type="NCBI Taxonomy" id="1961234"/>
    <lineage>
        <taxon>Eukaryota</taxon>
        <taxon>Viridiplantae</taxon>
        <taxon>Streptophyta</taxon>
        <taxon>Embryophyta</taxon>
        <taxon>Tracheophyta</taxon>
        <taxon>Spermatophyta</taxon>
        <taxon>Magnoliopsida</taxon>
        <taxon>eudicotyledons</taxon>
        <taxon>Gunneridae</taxon>
        <taxon>Pentapetalae</taxon>
        <taxon>asterids</taxon>
        <taxon>lamiids</taxon>
        <taxon>Lamiales</taxon>
        <taxon>Orobanchaceae</taxon>
        <taxon>Pedicularideae</taxon>
        <taxon>Castillejinae</taxon>
        <taxon>Castilleja</taxon>
    </lineage>
</organism>
<dbReference type="Proteomes" id="UP001632038">
    <property type="component" value="Unassembled WGS sequence"/>
</dbReference>
<dbReference type="EMBL" id="JAVIJP010000006">
    <property type="protein sequence ID" value="KAL3651437.1"/>
    <property type="molecule type" value="Genomic_DNA"/>
</dbReference>
<gene>
    <name evidence="2" type="ORF">CASFOL_004439</name>
</gene>
<sequence length="91" mass="10089">MPLHSTHTYNITLEPTTKQNANEDNSEKPENNAQVFAENFRKKAKLMTNAMSENNNNGLVSSIEHNGDYSLRKSGGYGKTIVVMQISEATS</sequence>
<evidence type="ECO:0000313" key="3">
    <source>
        <dbReference type="Proteomes" id="UP001632038"/>
    </source>
</evidence>
<name>A0ABD3EB17_9LAMI</name>